<organism evidence="4 5">
    <name type="scientific">Pomacea canaliculata</name>
    <name type="common">Golden apple snail</name>
    <dbReference type="NCBI Taxonomy" id="400727"/>
    <lineage>
        <taxon>Eukaryota</taxon>
        <taxon>Metazoa</taxon>
        <taxon>Spiralia</taxon>
        <taxon>Lophotrochozoa</taxon>
        <taxon>Mollusca</taxon>
        <taxon>Gastropoda</taxon>
        <taxon>Caenogastropoda</taxon>
        <taxon>Architaenioglossa</taxon>
        <taxon>Ampullarioidea</taxon>
        <taxon>Ampullariidae</taxon>
        <taxon>Pomacea</taxon>
    </lineage>
</organism>
<dbReference type="CDD" id="cd02440">
    <property type="entry name" value="AdoMet_MTases"/>
    <property type="match status" value="1"/>
</dbReference>
<dbReference type="STRING" id="400727.A0A2T7PL91"/>
<feature type="domain" description="Methyltransferase type 11" evidence="3">
    <location>
        <begin position="78"/>
        <end position="167"/>
    </location>
</feature>
<dbReference type="OrthoDB" id="271595at2759"/>
<dbReference type="InterPro" id="IPR013216">
    <property type="entry name" value="Methyltransf_11"/>
</dbReference>
<dbReference type="Proteomes" id="UP000245119">
    <property type="component" value="Linkage Group LG3"/>
</dbReference>
<protein>
    <recommendedName>
        <fullName evidence="3">Methyltransferase type 11 domain-containing protein</fullName>
    </recommendedName>
</protein>
<dbReference type="InterPro" id="IPR051422">
    <property type="entry name" value="AlkB_tRNA_MeTrf/Diox"/>
</dbReference>
<dbReference type="AlphaFoldDB" id="A0A2T7PL91"/>
<dbReference type="PANTHER" id="PTHR13069:SF37">
    <property type="entry name" value="FIRE DANCER"/>
    <property type="match status" value="1"/>
</dbReference>
<dbReference type="PANTHER" id="PTHR13069">
    <property type="entry name" value="ALKYLATED DNA REPAIR PROTEIN ALKB HOMOLOG 8"/>
    <property type="match status" value="1"/>
</dbReference>
<dbReference type="SUPFAM" id="SSF53335">
    <property type="entry name" value="S-adenosyl-L-methionine-dependent methyltransferases"/>
    <property type="match status" value="1"/>
</dbReference>
<dbReference type="GO" id="GO:0008757">
    <property type="term" value="F:S-adenosylmethionine-dependent methyltransferase activity"/>
    <property type="evidence" value="ECO:0007669"/>
    <property type="project" value="InterPro"/>
</dbReference>
<evidence type="ECO:0000256" key="1">
    <source>
        <dbReference type="ARBA" id="ARBA00022603"/>
    </source>
</evidence>
<evidence type="ECO:0000259" key="3">
    <source>
        <dbReference type="Pfam" id="PF08241"/>
    </source>
</evidence>
<dbReference type="GO" id="GO:0005634">
    <property type="term" value="C:nucleus"/>
    <property type="evidence" value="ECO:0007669"/>
    <property type="project" value="TreeGrafter"/>
</dbReference>
<name>A0A2T7PL91_POMCA</name>
<dbReference type="Pfam" id="PF08241">
    <property type="entry name" value="Methyltransf_11"/>
    <property type="match status" value="1"/>
</dbReference>
<reference evidence="4 5" key="1">
    <citation type="submission" date="2018-04" db="EMBL/GenBank/DDBJ databases">
        <title>The genome of golden apple snail Pomacea canaliculata provides insight into stress tolerance and invasive adaptation.</title>
        <authorList>
            <person name="Liu C."/>
            <person name="Liu B."/>
            <person name="Ren Y."/>
            <person name="Zhang Y."/>
            <person name="Wang H."/>
            <person name="Li S."/>
            <person name="Jiang F."/>
            <person name="Yin L."/>
            <person name="Zhang G."/>
            <person name="Qian W."/>
            <person name="Fan W."/>
        </authorList>
    </citation>
    <scope>NUCLEOTIDE SEQUENCE [LARGE SCALE GENOMIC DNA]</scope>
    <source>
        <strain evidence="4">SZHN2017</strain>
        <tissue evidence="4">Muscle</tissue>
    </source>
</reference>
<dbReference type="GO" id="GO:0030488">
    <property type="term" value="P:tRNA methylation"/>
    <property type="evidence" value="ECO:0007669"/>
    <property type="project" value="TreeGrafter"/>
</dbReference>
<keyword evidence="2" id="KW-0808">Transferase</keyword>
<gene>
    <name evidence="4" type="ORF">C0Q70_05445</name>
</gene>
<evidence type="ECO:0000256" key="2">
    <source>
        <dbReference type="ARBA" id="ARBA00022679"/>
    </source>
</evidence>
<dbReference type="GO" id="GO:0005737">
    <property type="term" value="C:cytoplasm"/>
    <property type="evidence" value="ECO:0007669"/>
    <property type="project" value="TreeGrafter"/>
</dbReference>
<dbReference type="InterPro" id="IPR029063">
    <property type="entry name" value="SAM-dependent_MTases_sf"/>
</dbReference>
<dbReference type="Gene3D" id="3.40.50.150">
    <property type="entry name" value="Vaccinia Virus protein VP39"/>
    <property type="match status" value="2"/>
</dbReference>
<evidence type="ECO:0000313" key="5">
    <source>
        <dbReference type="Proteomes" id="UP000245119"/>
    </source>
</evidence>
<dbReference type="GO" id="GO:0000049">
    <property type="term" value="F:tRNA binding"/>
    <property type="evidence" value="ECO:0007669"/>
    <property type="project" value="TreeGrafter"/>
</dbReference>
<dbReference type="GO" id="GO:0106335">
    <property type="term" value="F:tRNA (5-carboxymethyluridine(34)-5-O)-methyltransferase activity"/>
    <property type="evidence" value="ECO:0007669"/>
    <property type="project" value="TreeGrafter"/>
</dbReference>
<keyword evidence="1" id="KW-0489">Methyltransferase</keyword>
<accession>A0A2T7PL91</accession>
<dbReference type="EMBL" id="PZQS01000003">
    <property type="protein sequence ID" value="PVD34180.1"/>
    <property type="molecule type" value="Genomic_DNA"/>
</dbReference>
<proteinExistence type="predicted"/>
<evidence type="ECO:0000313" key="4">
    <source>
        <dbReference type="EMBL" id="PVD34180.1"/>
    </source>
</evidence>
<sequence>MSCQYSCQNRHVGDRLHNEDMSEKSRHSLAVKSDFLEEVHVRKVYEQIAPHICDLKQRTWPGVRDFLESLAPGSLVADVGCGSGRYLQVNPSVFKIGLDICHIFLESAVVQGFEVLSANNLSLPFRDGIFDGIISIGVLHHLASTERQVIALQELSRVLSTGGRLMIYVWAFEQRFRRSHEFPQGLDIVKEFSQLQASSLPSQQQISNLPSPALVSNMPCEHPVFRTLSQSHAFTTPSLVQPTGVLGTSQMSSIPSHIQVSSTSSQPKIHTVPDKLGTLHVLDKLQPIRIEYKSDTCTCQESCKLSTNQADNIEQILKQKGENHVHVYKLEQSKEVAVEHSVDRCEVLMNWFPPSDIDKDEHLSQSPKCISKVNNSHEDWCIMSAPVQVKTDSFRDSKAIKDKSVFGVSVRPGHANSPLNSLSVSTDDSAYHSSVESCSWQEDDVFLVVEDNIHIFENSQSFCPSPNSHHTMGEILPLIHAFKQGIKNMFSKSKSETSVKGASAQCFVPCVSRSVYSTFQVRKFPQSSLPQVNGGNETFQDDKYAKAEEWLVQDKDKSPPNLICQISDKQTDIDNTTITQNFPTQHMIVQSRQENKLARKCSNQFIPCSDLPEISYSKSHLHHISGHKMTTSEASSKEKESRFSDFMPASVRKCDAVDTDLCRFYHVFREGELDSLITQHVPELKIIRSCYDHANWCLVVEKI</sequence>
<comment type="caution">
    <text evidence="4">The sequence shown here is derived from an EMBL/GenBank/DDBJ whole genome shotgun (WGS) entry which is preliminary data.</text>
</comment>
<dbReference type="GO" id="GO:0002098">
    <property type="term" value="P:tRNA wobble uridine modification"/>
    <property type="evidence" value="ECO:0007669"/>
    <property type="project" value="TreeGrafter"/>
</dbReference>
<keyword evidence="5" id="KW-1185">Reference proteome</keyword>